<keyword evidence="4" id="KW-0472">Membrane</keyword>
<evidence type="ECO:0000256" key="3">
    <source>
        <dbReference type="ARBA" id="ARBA00060902"/>
    </source>
</evidence>
<dbReference type="GO" id="GO:0007623">
    <property type="term" value="P:circadian rhythm"/>
    <property type="evidence" value="ECO:0007669"/>
    <property type="project" value="UniProtKB-ARBA"/>
</dbReference>
<keyword evidence="2" id="KW-0090">Biological rhythms</keyword>
<feature type="transmembrane region" description="Helical" evidence="4">
    <location>
        <begin position="16"/>
        <end position="42"/>
    </location>
</feature>
<keyword evidence="1" id="KW-0732">Signal</keyword>
<gene>
    <name evidence="5" type="primary">TAKT</name>
</gene>
<dbReference type="GO" id="GO:0005615">
    <property type="term" value="C:extracellular space"/>
    <property type="evidence" value="ECO:0007669"/>
    <property type="project" value="TreeGrafter"/>
</dbReference>
<dbReference type="SMART" id="SM00700">
    <property type="entry name" value="JHBP"/>
    <property type="match status" value="1"/>
</dbReference>
<evidence type="ECO:0000256" key="1">
    <source>
        <dbReference type="ARBA" id="ARBA00022729"/>
    </source>
</evidence>
<dbReference type="AlphaFoldDB" id="W8BBJ5"/>
<protein>
    <submittedName>
        <fullName evidence="5">Protein takeout</fullName>
    </submittedName>
</protein>
<organism evidence="5">
    <name type="scientific">Ceratitis capitata</name>
    <name type="common">Mediterranean fruit fly</name>
    <name type="synonym">Tephritis capitata</name>
    <dbReference type="NCBI Taxonomy" id="7213"/>
    <lineage>
        <taxon>Eukaryota</taxon>
        <taxon>Metazoa</taxon>
        <taxon>Ecdysozoa</taxon>
        <taxon>Arthropoda</taxon>
        <taxon>Hexapoda</taxon>
        <taxon>Insecta</taxon>
        <taxon>Pterygota</taxon>
        <taxon>Neoptera</taxon>
        <taxon>Endopterygota</taxon>
        <taxon>Diptera</taxon>
        <taxon>Brachycera</taxon>
        <taxon>Muscomorpha</taxon>
        <taxon>Tephritoidea</taxon>
        <taxon>Tephritidae</taxon>
        <taxon>Ceratitis</taxon>
        <taxon>Ceratitis</taxon>
    </lineage>
</organism>
<keyword evidence="4" id="KW-1133">Transmembrane helix</keyword>
<reference evidence="5" key="1">
    <citation type="submission" date="2013-07" db="EMBL/GenBank/DDBJ databases">
        <authorList>
            <person name="Geib S."/>
        </authorList>
    </citation>
    <scope>NUCLEOTIDE SEQUENCE</scope>
</reference>
<dbReference type="PANTHER" id="PTHR11008:SF25">
    <property type="entry name" value="IP09473P-RELATED"/>
    <property type="match status" value="1"/>
</dbReference>
<dbReference type="EMBL" id="GAMC01007960">
    <property type="protein sequence ID" value="JAB98595.1"/>
    <property type="molecule type" value="mRNA"/>
</dbReference>
<dbReference type="Gene3D" id="3.15.10.30">
    <property type="entry name" value="Haemolymph juvenile hormone binding protein"/>
    <property type="match status" value="1"/>
</dbReference>
<dbReference type="Pfam" id="PF06585">
    <property type="entry name" value="JHBP"/>
    <property type="match status" value="1"/>
</dbReference>
<proteinExistence type="evidence at transcript level"/>
<keyword evidence="4" id="KW-0812">Transmembrane</keyword>
<dbReference type="OrthoDB" id="8175281at2759"/>
<reference evidence="5" key="2">
    <citation type="journal article" date="2014" name="BMC Genomics">
        <title>A genomic perspective to assessing quality of mass-reared SIT flies used in Mediterranean fruit fly (Ceratitis capitata) eradication in California.</title>
        <authorList>
            <person name="Calla B."/>
            <person name="Hall B."/>
            <person name="Hou S."/>
            <person name="Geib S.M."/>
        </authorList>
    </citation>
    <scope>NUCLEOTIDE SEQUENCE</scope>
</reference>
<evidence type="ECO:0000313" key="5">
    <source>
        <dbReference type="EMBL" id="JAB98595.1"/>
    </source>
</evidence>
<feature type="non-terminal residue" evidence="5">
    <location>
        <position position="1"/>
    </location>
</feature>
<name>W8BBJ5_CERCA</name>
<dbReference type="InterPro" id="IPR010562">
    <property type="entry name" value="Haemolymph_juvenile_hormone-bd"/>
</dbReference>
<comment type="similarity">
    <text evidence="3">Belongs to the TO family.</text>
</comment>
<evidence type="ECO:0000256" key="2">
    <source>
        <dbReference type="ARBA" id="ARBA00023108"/>
    </source>
</evidence>
<dbReference type="InterPro" id="IPR038606">
    <property type="entry name" value="To_sf"/>
</dbReference>
<sequence>KIRSILYIPSAVMQQFSSFISCANFAIILALTTCSQLAVVVVSGHEYLREKPSFLQQCHLHDQINGKCLANVFENLFTEWRNGVPGLKGLSSLDPFHVKRVRLSQQTPGLADIKAELTNMVAHGMSGTRVLKTAVNDKDYTIEFKLHTPSVRAEGDYQVNGRILILNLNSVGKMSSTVENLEYRISCKANLKKIDGQYFFDLISATSRIDKIGNFKIHFTNLFGGNRELENSAHELFNTNWREIFEIMRPAFGQTINTIVLNRYKKILSYVPANYFLDDLP</sequence>
<dbReference type="PANTHER" id="PTHR11008">
    <property type="entry name" value="PROTEIN TAKEOUT-LIKE PROTEIN"/>
    <property type="match status" value="1"/>
</dbReference>
<evidence type="ECO:0000256" key="4">
    <source>
        <dbReference type="SAM" id="Phobius"/>
    </source>
</evidence>
<dbReference type="FunFam" id="3.15.10.30:FF:000001">
    <property type="entry name" value="Takeout-like protein 1"/>
    <property type="match status" value="1"/>
</dbReference>
<accession>W8BBJ5</accession>